<evidence type="ECO:0000313" key="8">
    <source>
        <dbReference type="Proteomes" id="UP000634522"/>
    </source>
</evidence>
<dbReference type="Proteomes" id="UP000634522">
    <property type="component" value="Unassembled WGS sequence"/>
</dbReference>
<evidence type="ECO:0000256" key="5">
    <source>
        <dbReference type="ARBA" id="ARBA00023014"/>
    </source>
</evidence>
<dbReference type="SUPFAM" id="SSF102114">
    <property type="entry name" value="Radical SAM enzymes"/>
    <property type="match status" value="1"/>
</dbReference>
<keyword evidence="4" id="KW-0408">Iron</keyword>
<dbReference type="InterPro" id="IPR056488">
    <property type="entry name" value="Zn_ribbon_HMPTM"/>
</dbReference>
<reference evidence="7 8" key="1">
    <citation type="submission" date="2019-12" db="EMBL/GenBank/DDBJ databases">
        <title>Comparative genomics gives insights into the taxonomy of the Azoarcus-Aromatoleum group and reveals separate origins of nif in the plant-associated Azoarcus and non-plant-associated Aromatoleum sub-groups.</title>
        <authorList>
            <person name="Lafos M."/>
            <person name="Maluk M."/>
            <person name="Batista M."/>
            <person name="Junghare M."/>
            <person name="Carmona M."/>
            <person name="Faoro H."/>
            <person name="Cruz L.M."/>
            <person name="Battistoni F."/>
            <person name="De Souza E."/>
            <person name="Pedrosa F."/>
            <person name="Chen W.-M."/>
            <person name="Poole P.S."/>
            <person name="Dixon R.A."/>
            <person name="James E.K."/>
        </authorList>
    </citation>
    <scope>NUCLEOTIDE SEQUENCE [LARGE SCALE GENOMIC DNA]</scope>
    <source>
        <strain evidence="7 8">T</strain>
    </source>
</reference>
<dbReference type="SFLD" id="SFLDG01100">
    <property type="entry name" value="methyltransferase_(Class_D)"/>
    <property type="match status" value="1"/>
</dbReference>
<evidence type="ECO:0000259" key="6">
    <source>
        <dbReference type="PROSITE" id="PS51918"/>
    </source>
</evidence>
<evidence type="ECO:0000313" key="7">
    <source>
        <dbReference type="EMBL" id="NMF99933.1"/>
    </source>
</evidence>
<keyword evidence="3" id="KW-0479">Metal-binding</keyword>
<comment type="caution">
    <text evidence="7">The sequence shown here is derived from an EMBL/GenBank/DDBJ whole genome shotgun (WGS) entry which is preliminary data.</text>
</comment>
<dbReference type="SFLD" id="SFLDG01067">
    <property type="entry name" value="SPASM/twitch_domain_containing"/>
    <property type="match status" value="1"/>
</dbReference>
<sequence length="473" mass="51528">MNDQSCLPPSAPASPGASTRIDISGGLRFGHDVMSMCPECLKSIPGRVSSSPAGVVMRKTCPEHGAFESLIATDIASYERMRRSPRFVKRPARVSMPEAKGCPDDCGLCPAHDQHTCLAIVEITQRCNLPCPVCLADAKAKGSELSREQVLGALRSLLETEGQPVPLQFAGGEPTVHPDLVEIVRGARALGFTKMEIDTNGLVLASNPDLAVELRAAGLTGVYLQMDGLEAVQNEFIRGRDLRAEKLQAIEHCRTAGLQVVLAVTVVPGVNEQALWPLIRFAAERRLTGINFQSVVLSGRYPRELAQSHRRFTATHFLHAIETQSEGRLRAGDLLPMSCPDPRCGLLAYIVVDRNGELLPLSRLVGDDRLRQHVADFSDWDTLLRQLGCDSAGCGCGDGSGDVRQQLADALEGADFFAVGFHGMMDAYCFDQERARRCCVHKLTADGKLMPFCLYNMKYRRMEGQPADCAGRP</sequence>
<keyword evidence="8" id="KW-1185">Reference proteome</keyword>
<dbReference type="PROSITE" id="PS51918">
    <property type="entry name" value="RADICAL_SAM"/>
    <property type="match status" value="1"/>
</dbReference>
<accession>A0ABX1NKR6</accession>
<gene>
    <name evidence="7" type="ORF">GPA27_21395</name>
</gene>
<keyword evidence="2" id="KW-0949">S-adenosyl-L-methionine</keyword>
<dbReference type="Pfam" id="PF04055">
    <property type="entry name" value="Radical_SAM"/>
    <property type="match status" value="1"/>
</dbReference>
<comment type="cofactor">
    <cofactor evidence="1">
        <name>[4Fe-4S] cluster</name>
        <dbReference type="ChEBI" id="CHEBI:49883"/>
    </cofactor>
</comment>
<keyword evidence="5" id="KW-0411">Iron-sulfur</keyword>
<dbReference type="InterPro" id="IPR034474">
    <property type="entry name" value="Methyltransferase_Class_D"/>
</dbReference>
<dbReference type="InterPro" id="IPR006638">
    <property type="entry name" value="Elp3/MiaA/NifB-like_rSAM"/>
</dbReference>
<dbReference type="InterPro" id="IPR007197">
    <property type="entry name" value="rSAM"/>
</dbReference>
<dbReference type="Pfam" id="PF23545">
    <property type="entry name" value="Zn_ribbon_HMPTM"/>
    <property type="match status" value="1"/>
</dbReference>
<name>A0ABX1NKR6_9RHOO</name>
<protein>
    <submittedName>
        <fullName evidence="7">Radical SAM protein</fullName>
    </submittedName>
</protein>
<proteinExistence type="predicted"/>
<dbReference type="InterPro" id="IPR058240">
    <property type="entry name" value="rSAM_sf"/>
</dbReference>
<dbReference type="PANTHER" id="PTHR43306">
    <property type="entry name" value="7,8-DIHYDRO-6-HYDROXYMETHYLPTERIN DIMETHYLTRANSFERASE"/>
    <property type="match status" value="1"/>
</dbReference>
<evidence type="ECO:0000256" key="2">
    <source>
        <dbReference type="ARBA" id="ARBA00022691"/>
    </source>
</evidence>
<dbReference type="EMBL" id="WTVS01000058">
    <property type="protein sequence ID" value="NMF99933.1"/>
    <property type="molecule type" value="Genomic_DNA"/>
</dbReference>
<feature type="domain" description="Radical SAM core" evidence="6">
    <location>
        <begin position="111"/>
        <end position="330"/>
    </location>
</feature>
<dbReference type="RefSeq" id="WP_169142471.1">
    <property type="nucleotide sequence ID" value="NZ_WTVS01000058.1"/>
</dbReference>
<organism evidence="7 8">
    <name type="scientific">Aromatoleum toluolicum</name>
    <dbReference type="NCBI Taxonomy" id="90060"/>
    <lineage>
        <taxon>Bacteria</taxon>
        <taxon>Pseudomonadati</taxon>
        <taxon>Pseudomonadota</taxon>
        <taxon>Betaproteobacteria</taxon>
        <taxon>Rhodocyclales</taxon>
        <taxon>Rhodocyclaceae</taxon>
        <taxon>Aromatoleum</taxon>
    </lineage>
</organism>
<dbReference type="SMART" id="SM00729">
    <property type="entry name" value="Elp3"/>
    <property type="match status" value="1"/>
</dbReference>
<dbReference type="CDD" id="cd01335">
    <property type="entry name" value="Radical_SAM"/>
    <property type="match status" value="1"/>
</dbReference>
<dbReference type="PANTHER" id="PTHR43306:SF1">
    <property type="entry name" value="7,8-DIHYDRO-6-HYDROXYMETHYLPTERIN DIMETHYLTRANSFERASE"/>
    <property type="match status" value="1"/>
</dbReference>
<dbReference type="SFLD" id="SFLDS00029">
    <property type="entry name" value="Radical_SAM"/>
    <property type="match status" value="1"/>
</dbReference>
<evidence type="ECO:0000256" key="4">
    <source>
        <dbReference type="ARBA" id="ARBA00023004"/>
    </source>
</evidence>
<dbReference type="Gene3D" id="3.20.20.70">
    <property type="entry name" value="Aldolase class I"/>
    <property type="match status" value="1"/>
</dbReference>
<evidence type="ECO:0000256" key="3">
    <source>
        <dbReference type="ARBA" id="ARBA00022723"/>
    </source>
</evidence>
<evidence type="ECO:0000256" key="1">
    <source>
        <dbReference type="ARBA" id="ARBA00001966"/>
    </source>
</evidence>
<dbReference type="InterPro" id="IPR013785">
    <property type="entry name" value="Aldolase_TIM"/>
</dbReference>